<dbReference type="GO" id="GO:0030036">
    <property type="term" value="P:actin cytoskeleton organization"/>
    <property type="evidence" value="ECO:0007669"/>
    <property type="project" value="UniProtKB-UniRule"/>
</dbReference>
<keyword evidence="2" id="KW-0009">Actin-binding</keyword>
<comment type="caution">
    <text evidence="4">The sequence shown here is derived from an EMBL/GenBank/DDBJ whole genome shotgun (WGS) entry which is preliminary data.</text>
</comment>
<dbReference type="EMBL" id="CACSLK010030184">
    <property type="protein sequence ID" value="CAA0836230.1"/>
    <property type="molecule type" value="Genomic_DNA"/>
</dbReference>
<evidence type="ECO:0000256" key="3">
    <source>
        <dbReference type="SAM" id="MobiDB-lite"/>
    </source>
</evidence>
<keyword evidence="5" id="KW-1185">Reference proteome</keyword>
<dbReference type="GO" id="GO:0071933">
    <property type="term" value="F:Arp2/3 complex binding"/>
    <property type="evidence" value="ECO:0007669"/>
    <property type="project" value="TreeGrafter"/>
</dbReference>
<name>A0A9N7NPB6_STRHE</name>
<dbReference type="OrthoDB" id="1929108at2759"/>
<dbReference type="GO" id="GO:2000601">
    <property type="term" value="P:positive regulation of Arp2/3 complex-mediated actin nucleation"/>
    <property type="evidence" value="ECO:0007669"/>
    <property type="project" value="TreeGrafter"/>
</dbReference>
<dbReference type="PANTHER" id="PTHR12902:SF1">
    <property type="entry name" value="WISKOTT-ALDRICH SYNDROME PROTEIN FAMILY MEMBER"/>
    <property type="match status" value="1"/>
</dbReference>
<proteinExistence type="inferred from homology"/>
<dbReference type="GO" id="GO:0005856">
    <property type="term" value="C:cytoskeleton"/>
    <property type="evidence" value="ECO:0007669"/>
    <property type="project" value="UniProtKB-SubCell"/>
</dbReference>
<comment type="similarity">
    <text evidence="1 2">Belongs to the SCAR/WAVE family.</text>
</comment>
<evidence type="ECO:0000313" key="5">
    <source>
        <dbReference type="Proteomes" id="UP001153555"/>
    </source>
</evidence>
<feature type="region of interest" description="Disordered" evidence="3">
    <location>
        <begin position="471"/>
        <end position="495"/>
    </location>
</feature>
<feature type="region of interest" description="Disordered" evidence="3">
    <location>
        <begin position="778"/>
        <end position="798"/>
    </location>
</feature>
<protein>
    <recommendedName>
        <fullName evidence="2">Protein SCAR</fullName>
    </recommendedName>
    <alternativeName>
        <fullName evidence="2">Protein WAVE</fullName>
    </alternativeName>
</protein>
<evidence type="ECO:0000256" key="2">
    <source>
        <dbReference type="RuleBase" id="RU367034"/>
    </source>
</evidence>
<accession>A0A9N7NPB6</accession>
<dbReference type="GO" id="GO:0003779">
    <property type="term" value="F:actin binding"/>
    <property type="evidence" value="ECO:0007669"/>
    <property type="project" value="UniProtKB-UniRule"/>
</dbReference>
<keyword evidence="2" id="KW-0963">Cytoplasm</keyword>
<evidence type="ECO:0000256" key="1">
    <source>
        <dbReference type="ARBA" id="ARBA00006993"/>
    </source>
</evidence>
<gene>
    <name evidence="4" type="ORF">SHERM_03340</name>
</gene>
<sequence>MPISRYDIRNEYTLADPELYRSAEKDDPEALLEGVAIAGLVGVLRQLGDLAEFAAEIFHNLHEDVMATAARGHGIMSRVQQLETEIPSIERAFLSQTDHSSYFKRAGIDWHPNIQVDQNIVTKGDLPRFVRDSYEESRPPPRLFLLDKFDVGGAGACLKRYTDPSFFKVETSGMTKADVSREKKIRKPKKKGPRVRNRETPAVLPSSHTKLHQLFMEERIETVASNSTTHRAKLKRKLNGFPFGTRTEPSYMEKLLNYPSLDNNEYVMPTFDHHHESGLERVEVLSVSPDRETLGRKRSPPSSPDRDEIMLNSSIYKSGEIAIDDTICCEVPDMYPNSATGSRSSTPDRVYGEKVIAMDGESSSLNGYQSEDITNEVDADSGLRVEDNRTSSHIKNESLIPYESSENLQIRSYDSRSTVSDEANISSMKEMTILSSDSPSTSYENPRTGRILSEGFLSVDPFGQLSETVAGIEGTSDGPAFGKTDSKLDDDEENKSNLGMDSLCSPCFSESDLQSEVDSQRFSAREHQVEDPNDGESINFTSTVPYMHHHTENGTLNETTYSANVFPGESNDDVFEKLPEEFPPEHPDIVYNGENIEPMISIVENPVNVLDDSERSDIPTESPNQVPCVTENFFMKKKLEEESSNNAHFSNDEDSHSNNTSVDNWAVFTNLLFSAQANPSDISDAGSDVIHKEDKTINEARVLDDSSPADLISSNEVQVRLDEYNLGADKPSDADMASSSPALLYDVINVDISAQVSTDKSIEHHINGAVDQIRAALPDSQKTLPDYNDNSKDEPESEISAVIPNSHRDWALDLDYPDITHLLEEQSMPNAPSLPSNYKNEEIGFLPREQLDQMSLEEVPVVLPTNNQQTFDNDDRTEAQLVSILPPNNPFLDNTNQINLADLPPLPPLPPVQWRLGKLGGDSIKHEPLVPLLFSRSVIPSDDDWSLHEPRIQIHDESGPEEDEKLEENSCVEVNSACGMVDFLPKSENKQPELVLLASGVDHESTSTAEEVNDACEKVDFSPRSENKQPELVLPASGVDHESTLTTEEVNDACEKVGFSPESESKQPELVLPASGVDHESTSTAEEVNAACEKVDFSPRNGNKKRELVVLASVDESTSADEENGIGNGSRTEELPTRSLIEDVFRAEVNTVRETVDLLPNSENKQHELVVLASGNESTSADKEDVNENIIQAGTLPGCAEVNAVRETVDLSPKIETEPQDFVVLASEGESMSAAKENGIGNVSRAEELPAPPLIEDVFRAEVDTVRETVDLLPNSENKQQEIVVLASGDESTSADKESGVRNGSGPEELPARSRIEDVFLAEVNTVNETADLLPNSENKQHELVMLASGDESMSADKEDVSENEIRAEKLPMSLIEEGSHVKINAVRETVDFSLMIEESTSAPKNNGNANGSRVGKLPLARNPVVDEFVALDKIKLRKVTEQVRPQVQKVDERDSILEQIRTKSFNLRPASTSRPIIRGPSTNLRVAAIVEKANSIRQAFADSDEDDDSWSDS</sequence>
<dbReference type="InterPro" id="IPR028288">
    <property type="entry name" value="SCAR/WAVE_fam"/>
</dbReference>
<feature type="region of interest" description="Disordered" evidence="3">
    <location>
        <begin position="287"/>
        <end position="309"/>
    </location>
</feature>
<dbReference type="Gene3D" id="1.20.5.340">
    <property type="match status" value="1"/>
</dbReference>
<evidence type="ECO:0000313" key="4">
    <source>
        <dbReference type="EMBL" id="CAA0836230.1"/>
    </source>
</evidence>
<dbReference type="GO" id="GO:0034237">
    <property type="term" value="F:protein kinase A regulatory subunit binding"/>
    <property type="evidence" value="ECO:0007669"/>
    <property type="project" value="TreeGrafter"/>
</dbReference>
<dbReference type="Proteomes" id="UP001153555">
    <property type="component" value="Unassembled WGS sequence"/>
</dbReference>
<dbReference type="Gene3D" id="6.10.280.150">
    <property type="match status" value="1"/>
</dbReference>
<feature type="compositionally biased region" description="Basic residues" evidence="3">
    <location>
        <begin position="183"/>
        <end position="195"/>
    </location>
</feature>
<comment type="function">
    <text evidence="2">Involved in regulation of actin and microtubule organization. Part of a WAVE complex that activates the Arp2/3 complex.</text>
</comment>
<organism evidence="4 5">
    <name type="scientific">Striga hermonthica</name>
    <name type="common">Purple witchweed</name>
    <name type="synonym">Buchnera hermonthica</name>
    <dbReference type="NCBI Taxonomy" id="68872"/>
    <lineage>
        <taxon>Eukaryota</taxon>
        <taxon>Viridiplantae</taxon>
        <taxon>Streptophyta</taxon>
        <taxon>Embryophyta</taxon>
        <taxon>Tracheophyta</taxon>
        <taxon>Spermatophyta</taxon>
        <taxon>Magnoliopsida</taxon>
        <taxon>eudicotyledons</taxon>
        <taxon>Gunneridae</taxon>
        <taxon>Pentapetalae</taxon>
        <taxon>asterids</taxon>
        <taxon>lamiids</taxon>
        <taxon>Lamiales</taxon>
        <taxon>Orobanchaceae</taxon>
        <taxon>Buchnereae</taxon>
        <taxon>Striga</taxon>
    </lineage>
</organism>
<reference evidence="4" key="1">
    <citation type="submission" date="2019-12" db="EMBL/GenBank/DDBJ databases">
        <authorList>
            <person name="Scholes J."/>
        </authorList>
    </citation>
    <scope>NUCLEOTIDE SEQUENCE</scope>
</reference>
<feature type="region of interest" description="Disordered" evidence="3">
    <location>
        <begin position="178"/>
        <end position="198"/>
    </location>
</feature>
<keyword evidence="2" id="KW-0206">Cytoskeleton</keyword>
<feature type="region of interest" description="Disordered" evidence="3">
    <location>
        <begin position="1289"/>
        <end position="1310"/>
    </location>
</feature>
<dbReference type="PANTHER" id="PTHR12902">
    <property type="entry name" value="WASP-1"/>
    <property type="match status" value="1"/>
</dbReference>
<comment type="subcellular location">
    <subcellularLocation>
        <location evidence="2">Cytoplasm</location>
        <location evidence="2">Cytoskeleton</location>
    </subcellularLocation>
</comment>